<comment type="pathway">
    <text evidence="1 5">Carbohydrate metabolism; hexose metabolism.</text>
</comment>
<evidence type="ECO:0000256" key="6">
    <source>
        <dbReference type="SAM" id="SignalP"/>
    </source>
</evidence>
<dbReference type="Proteomes" id="UP001589813">
    <property type="component" value="Unassembled WGS sequence"/>
</dbReference>
<dbReference type="PANTHER" id="PTHR10091">
    <property type="entry name" value="ALDOSE-1-EPIMERASE"/>
    <property type="match status" value="1"/>
</dbReference>
<comment type="similarity">
    <text evidence="2 5">Belongs to the aldose epimerase family.</text>
</comment>
<dbReference type="InterPro" id="IPR008183">
    <property type="entry name" value="Aldose_1/G6P_1-epimerase"/>
</dbReference>
<evidence type="ECO:0000313" key="8">
    <source>
        <dbReference type="Proteomes" id="UP001589813"/>
    </source>
</evidence>
<gene>
    <name evidence="7" type="ORF">ACFFJP_03380</name>
</gene>
<dbReference type="Gene3D" id="2.70.98.10">
    <property type="match status" value="1"/>
</dbReference>
<evidence type="ECO:0000313" key="7">
    <source>
        <dbReference type="EMBL" id="MFC0047331.1"/>
    </source>
</evidence>
<organism evidence="7 8">
    <name type="scientific">Rheinheimera tilapiae</name>
    <dbReference type="NCBI Taxonomy" id="875043"/>
    <lineage>
        <taxon>Bacteria</taxon>
        <taxon>Pseudomonadati</taxon>
        <taxon>Pseudomonadota</taxon>
        <taxon>Gammaproteobacteria</taxon>
        <taxon>Chromatiales</taxon>
        <taxon>Chromatiaceae</taxon>
        <taxon>Rheinheimera</taxon>
    </lineage>
</organism>
<dbReference type="SUPFAM" id="SSF74650">
    <property type="entry name" value="Galactose mutarotase-like"/>
    <property type="match status" value="1"/>
</dbReference>
<evidence type="ECO:0000256" key="5">
    <source>
        <dbReference type="PIRNR" id="PIRNR005096"/>
    </source>
</evidence>
<dbReference type="NCBIfam" id="NF008277">
    <property type="entry name" value="PRK11055.1"/>
    <property type="match status" value="1"/>
</dbReference>
<dbReference type="PANTHER" id="PTHR10091:SF0">
    <property type="entry name" value="GALACTOSE MUTAROTASE"/>
    <property type="match status" value="1"/>
</dbReference>
<dbReference type="EMBL" id="JBHLXP010000001">
    <property type="protein sequence ID" value="MFC0047331.1"/>
    <property type="molecule type" value="Genomic_DNA"/>
</dbReference>
<comment type="caution">
    <text evidence="7">The sequence shown here is derived from an EMBL/GenBank/DDBJ whole genome shotgun (WGS) entry which is preliminary data.</text>
</comment>
<reference evidence="7 8" key="1">
    <citation type="submission" date="2024-09" db="EMBL/GenBank/DDBJ databases">
        <authorList>
            <person name="Sun Q."/>
            <person name="Mori K."/>
        </authorList>
    </citation>
    <scope>NUCLEOTIDE SEQUENCE [LARGE SCALE GENOMIC DNA]</scope>
    <source>
        <strain evidence="7 8">KCTC 23315</strain>
    </source>
</reference>
<keyword evidence="6" id="KW-0732">Signal</keyword>
<proteinExistence type="inferred from homology"/>
<evidence type="ECO:0000256" key="2">
    <source>
        <dbReference type="ARBA" id="ARBA00006206"/>
    </source>
</evidence>
<accession>A0ABV6B8Z1</accession>
<dbReference type="InterPro" id="IPR011013">
    <property type="entry name" value="Gal_mutarotase_sf_dom"/>
</dbReference>
<evidence type="ECO:0000256" key="1">
    <source>
        <dbReference type="ARBA" id="ARBA00005028"/>
    </source>
</evidence>
<keyword evidence="8" id="KW-1185">Reference proteome</keyword>
<dbReference type="CDD" id="cd09019">
    <property type="entry name" value="galactose_mutarotase_like"/>
    <property type="match status" value="1"/>
</dbReference>
<name>A0ABV6B8Z1_9GAMM</name>
<dbReference type="InterPro" id="IPR015443">
    <property type="entry name" value="Aldose_1-epimerase"/>
</dbReference>
<dbReference type="RefSeq" id="WP_377240521.1">
    <property type="nucleotide sequence ID" value="NZ_JBHLXP010000001.1"/>
</dbReference>
<feature type="chain" id="PRO_5046437310" description="Aldose 1-epimerase" evidence="6">
    <location>
        <begin position="31"/>
        <end position="404"/>
    </location>
</feature>
<dbReference type="Pfam" id="PF01263">
    <property type="entry name" value="Aldose_epim"/>
    <property type="match status" value="1"/>
</dbReference>
<feature type="signal peptide" evidence="6">
    <location>
        <begin position="1"/>
        <end position="30"/>
    </location>
</feature>
<dbReference type="InterPro" id="IPR014718">
    <property type="entry name" value="GH-type_carb-bd"/>
</dbReference>
<dbReference type="InterPro" id="IPR047215">
    <property type="entry name" value="Galactose_mutarotase-like"/>
</dbReference>
<dbReference type="PIRSF" id="PIRSF005096">
    <property type="entry name" value="GALM"/>
    <property type="match status" value="1"/>
</dbReference>
<keyword evidence="3 5" id="KW-0413">Isomerase</keyword>
<comment type="catalytic activity">
    <reaction evidence="5">
        <text>alpha-D-glucose = beta-D-glucose</text>
        <dbReference type="Rhea" id="RHEA:10264"/>
        <dbReference type="ChEBI" id="CHEBI:15903"/>
        <dbReference type="ChEBI" id="CHEBI:17925"/>
        <dbReference type="EC" id="5.1.3.3"/>
    </reaction>
</comment>
<dbReference type="EC" id="5.1.3.3" evidence="5"/>
<evidence type="ECO:0000256" key="4">
    <source>
        <dbReference type="ARBA" id="ARBA00023277"/>
    </source>
</evidence>
<dbReference type="GO" id="GO:0016853">
    <property type="term" value="F:isomerase activity"/>
    <property type="evidence" value="ECO:0007669"/>
    <property type="project" value="UniProtKB-KW"/>
</dbReference>
<evidence type="ECO:0000256" key="3">
    <source>
        <dbReference type="ARBA" id="ARBA00023235"/>
    </source>
</evidence>
<sequence>MKIFKRWTPAPLLYSACICLQLTACSPAPAPGNAAIPTPTATLAGTTAMTLSIQHQSFGQLADGREVSLYKLTNANGVALDVTNYGGIITRLVTPDAKGQFADIVLGYDNLAQYVENNPYFGAIIGRYGNRIAAGKFALNGTTYQLATNDGANHLHGGVQGFDKKLWDAKTFQQQDAVGVVLSLVSPDGDQGYPGTLKVEVTYRLTNSNELQMTFVATTDKTTVVNLTQHSYFNLAGGGDILSHELMIPADRITPVGAGLIPTGELQDVTGTPFDFRSAKAIGRDIAAEDAQLKLGLGYDHNFVLKNSPDSQLVFAGRVLEPNSGRVLEVLTDDIAVQFYSGNFLDGTLTGKGQTYRHRSGFCLEPQHFPDAPNQPGFASTVLEPGQTYQSRIVYRFSTQATKE</sequence>
<keyword evidence="4 5" id="KW-0119">Carbohydrate metabolism</keyword>
<protein>
    <recommendedName>
        <fullName evidence="5">Aldose 1-epimerase</fullName>
        <ecNumber evidence="5">5.1.3.3</ecNumber>
    </recommendedName>
</protein>